<dbReference type="InterPro" id="IPR052894">
    <property type="entry name" value="AsmA-related"/>
</dbReference>
<dbReference type="PANTHER" id="PTHR30441">
    <property type="entry name" value="DUF748 DOMAIN-CONTAINING PROTEIN"/>
    <property type="match status" value="1"/>
</dbReference>
<proteinExistence type="predicted"/>
<evidence type="ECO:0000256" key="2">
    <source>
        <dbReference type="SAM" id="Phobius"/>
    </source>
</evidence>
<reference evidence="3" key="1">
    <citation type="submission" date="2019-08" db="EMBL/GenBank/DDBJ databases">
        <authorList>
            <person name="Kucharzyk K."/>
            <person name="Murdoch R.W."/>
            <person name="Higgins S."/>
            <person name="Loffler F."/>
        </authorList>
    </citation>
    <scope>NUCLEOTIDE SEQUENCE</scope>
</reference>
<feature type="compositionally biased region" description="Low complexity" evidence="1">
    <location>
        <begin position="172"/>
        <end position="197"/>
    </location>
</feature>
<keyword evidence="2" id="KW-0812">Transmembrane</keyword>
<feature type="transmembrane region" description="Helical" evidence="2">
    <location>
        <begin position="39"/>
        <end position="62"/>
    </location>
</feature>
<evidence type="ECO:0000256" key="1">
    <source>
        <dbReference type="SAM" id="MobiDB-lite"/>
    </source>
</evidence>
<dbReference type="PANTHER" id="PTHR30441:SF4">
    <property type="entry name" value="PROTEIN ASMA"/>
    <property type="match status" value="1"/>
</dbReference>
<dbReference type="EMBL" id="VSSQ01000043">
    <property type="protein sequence ID" value="MPL68828.1"/>
    <property type="molecule type" value="Genomic_DNA"/>
</dbReference>
<protein>
    <submittedName>
        <fullName evidence="3">Uncharacterized protein</fullName>
    </submittedName>
</protein>
<accession>A0A644TPB4</accession>
<dbReference type="AlphaFoldDB" id="A0A644TPB4"/>
<name>A0A644TPB4_9ZZZZ</name>
<organism evidence="3">
    <name type="scientific">bioreactor metagenome</name>
    <dbReference type="NCBI Taxonomy" id="1076179"/>
    <lineage>
        <taxon>unclassified sequences</taxon>
        <taxon>metagenomes</taxon>
        <taxon>ecological metagenomes</taxon>
    </lineage>
</organism>
<feature type="region of interest" description="Disordered" evidence="1">
    <location>
        <begin position="172"/>
        <end position="205"/>
    </location>
</feature>
<comment type="caution">
    <text evidence="3">The sequence shown here is derived from an EMBL/GenBank/DDBJ whole genome shotgun (WGS) entry which is preliminary data.</text>
</comment>
<evidence type="ECO:0000313" key="3">
    <source>
        <dbReference type="EMBL" id="MPL68828.1"/>
    </source>
</evidence>
<gene>
    <name evidence="3" type="ORF">SDC9_14561</name>
</gene>
<dbReference type="GO" id="GO:0005886">
    <property type="term" value="C:plasma membrane"/>
    <property type="evidence" value="ECO:0007669"/>
    <property type="project" value="TreeGrafter"/>
</dbReference>
<keyword evidence="2" id="KW-1133">Transmembrane helix</keyword>
<keyword evidence="2" id="KW-0472">Membrane</keyword>
<dbReference type="GO" id="GO:0090313">
    <property type="term" value="P:regulation of protein targeting to membrane"/>
    <property type="evidence" value="ECO:0007669"/>
    <property type="project" value="TreeGrafter"/>
</dbReference>
<sequence>MPDSCQQARFAIGSKPSLDAPRRQDARMHMLLNPGRLRLLTRIFLALLLTLSAMSAAVFWLLQRNPEALAQHYIEQIAASTGLNITVESVNVALLPLPSLAVSNASVEGKNFSFTVAYATLRPDFLALLRGELLPRNITLLRPRLKGELPVALSLPFLFPDTAEADQPVAAQAAPANGGTPPKAAPQPAASSTAKASNPPTQDATIPAVTDAAAPLQSAAAQEQPPAQNSVQLWLARLAGDTTGGTALLPGILPGRFRLAVSQGEVDITGADKTQLAASGLQCDVETASATRLEGNFFCATAILQPEGQLPARIEHLNLEGKTDLSAPLAKTPQLAGKGTMQLPNWLARLNFALGLKADANGWSLTSDLEGELRKDEVLLPAHVTGTVAQRNKEDQGISLENLRLRLGQDDVNVNGMLRLGGPDTFSIEGRLQLQRASLTEWLGFARNLAPGLQVALDEVTLGTLDFSVDGKGLRVPHIDVTAAGSRFLGSGGVASWARPELLLDLKAETVNLGRAIPESVGVLPAEPRYGHGPLTPMPGKPVEPGEIGLDYNIRLAATQVNYGPIVISDALVVIKQGLVDQVTHFEDTLLIVDGTLYGGSVKGDTIMGGHPDTPYAIRLHMRDINGENLAKDLPVMPVSGGKLRGDVDVMSQGRELDVFLGRLRGTVSARAEKGQLRPPNNIPGKASPGAVGFKALDVNLKVRTAAWEQSRLGLEGQWTATIEDEGIDASVGLNGRLWFSGDGQGGGNMDFQNLPGTISLGLSPEKSFQPEGLQAQISGKFSCQAARNQLSATDMHVNALGADISGAGQLGMGKDGMVWQGKVSAFIPDSTKTLRLLGAANPNVPQPLRRIELDTAFKGDSGSLALSEFRAKVDQNDISGSISLDWRKELALRFKLSAPQIDLDRYVGDKAAGQTDGGKNKKKAESKPWDLRFMRAFSAEGEAHVGQLTLWKLRTDDLRLKAKMENGTLRYESQGGKFYGSPVSAHGEMRFNKGMGFANALSIEGFDLAAASKDRGGSAALGGRASISSEVDAELTGANQLPARLNGKWRFNVHNGFYQSRDKDGQLKGKPTRFDAAGSSGAITNGIAKSGDFYLKGQDLTVTGGGWIDLNSETLDCNFTVNMKNLPEFPMRLYGSLDNSKTSIGAGKLLLNTIGGITQGFVDVLGSVVEGTWKLFR</sequence>